<reference evidence="2 3" key="1">
    <citation type="submission" date="2019-08" db="EMBL/GenBank/DDBJ databases">
        <title>Bradyrhizobium hipponensis sp. nov., a rhizobium isolated from a Lupinus angustifolius root nodule in Tunisia.</title>
        <authorList>
            <person name="Off K."/>
            <person name="Rejili M."/>
            <person name="Mars M."/>
            <person name="Brachmann A."/>
            <person name="Marin M."/>
        </authorList>
    </citation>
    <scope>NUCLEOTIDE SEQUENCE [LARGE SCALE GENOMIC DNA]</scope>
    <source>
        <strain evidence="3">aSej3</strain>
    </source>
</reference>
<dbReference type="InterPro" id="IPR007487">
    <property type="entry name" value="ABC_transpt-TYRBP-like"/>
</dbReference>
<name>A0A5S4YRV1_9BRAD</name>
<evidence type="ECO:0000256" key="1">
    <source>
        <dbReference type="SAM" id="MobiDB-lite"/>
    </source>
</evidence>
<dbReference type="EMBL" id="VSTH01000021">
    <property type="protein sequence ID" value="TYO67116.1"/>
    <property type="molecule type" value="Genomic_DNA"/>
</dbReference>
<keyword evidence="3" id="KW-1185">Reference proteome</keyword>
<gene>
    <name evidence="2" type="ORF">FXV83_07915</name>
</gene>
<dbReference type="Proteomes" id="UP000324797">
    <property type="component" value="Unassembled WGS sequence"/>
</dbReference>
<sequence>MDRNSSLRRPNRWNWSSTNAGQVLASPVREDRSAIRSWDGTSSGGRGEAGVYTGQALKGEKPADLPVMQSTALQLTVNLKSANTLGASVPTALLARANEVIE</sequence>
<protein>
    <submittedName>
        <fullName evidence="2">Uncharacterized protein</fullName>
    </submittedName>
</protein>
<feature type="region of interest" description="Disordered" evidence="1">
    <location>
        <begin position="1"/>
        <end position="51"/>
    </location>
</feature>
<dbReference type="Pfam" id="PF04392">
    <property type="entry name" value="ABC_sub_bind"/>
    <property type="match status" value="1"/>
</dbReference>
<proteinExistence type="predicted"/>
<comment type="caution">
    <text evidence="2">The sequence shown here is derived from an EMBL/GenBank/DDBJ whole genome shotgun (WGS) entry which is preliminary data.</text>
</comment>
<evidence type="ECO:0000313" key="2">
    <source>
        <dbReference type="EMBL" id="TYO67116.1"/>
    </source>
</evidence>
<evidence type="ECO:0000313" key="3">
    <source>
        <dbReference type="Proteomes" id="UP000324797"/>
    </source>
</evidence>
<accession>A0A5S4YRV1</accession>
<dbReference type="AlphaFoldDB" id="A0A5S4YRV1"/>
<organism evidence="2 3">
    <name type="scientific">Bradyrhizobium hipponense</name>
    <dbReference type="NCBI Taxonomy" id="2605638"/>
    <lineage>
        <taxon>Bacteria</taxon>
        <taxon>Pseudomonadati</taxon>
        <taxon>Pseudomonadota</taxon>
        <taxon>Alphaproteobacteria</taxon>
        <taxon>Hyphomicrobiales</taxon>
        <taxon>Nitrobacteraceae</taxon>
        <taxon>Bradyrhizobium</taxon>
    </lineage>
</organism>